<dbReference type="RefSeq" id="WP_070318392.1">
    <property type="nucleotide sequence ID" value="NZ_JAUSVM010000001.1"/>
</dbReference>
<dbReference type="SUPFAM" id="SSF89550">
    <property type="entry name" value="PHP domain-like"/>
    <property type="match status" value="1"/>
</dbReference>
<dbReference type="Gene3D" id="3.20.20.140">
    <property type="entry name" value="Metal-dependent hydrolases"/>
    <property type="match status" value="1"/>
</dbReference>
<evidence type="ECO:0000256" key="1">
    <source>
        <dbReference type="SAM" id="MobiDB-lite"/>
    </source>
</evidence>
<feature type="compositionally biased region" description="Basic and acidic residues" evidence="1">
    <location>
        <begin position="1"/>
        <end position="21"/>
    </location>
</feature>
<keyword evidence="4" id="KW-1185">Reference proteome</keyword>
<dbReference type="Proteomes" id="UP001240250">
    <property type="component" value="Unassembled WGS sequence"/>
</dbReference>
<feature type="region of interest" description="Disordered" evidence="1">
    <location>
        <begin position="1"/>
        <end position="25"/>
    </location>
</feature>
<dbReference type="PANTHER" id="PTHR36928:SF1">
    <property type="entry name" value="PHOSPHATASE YCDX-RELATED"/>
    <property type="match status" value="1"/>
</dbReference>
<keyword evidence="3" id="KW-0378">Hydrolase</keyword>
<dbReference type="PANTHER" id="PTHR36928">
    <property type="entry name" value="PHOSPHATASE YCDX-RELATED"/>
    <property type="match status" value="1"/>
</dbReference>
<dbReference type="InterPro" id="IPR016195">
    <property type="entry name" value="Pol/histidinol_Pase-like"/>
</dbReference>
<dbReference type="GO" id="GO:0016787">
    <property type="term" value="F:hydrolase activity"/>
    <property type="evidence" value="ECO:0007669"/>
    <property type="project" value="UniProtKB-KW"/>
</dbReference>
<organism evidence="3 4">
    <name type="scientific">Cellulomonas iranensis</name>
    <dbReference type="NCBI Taxonomy" id="76862"/>
    <lineage>
        <taxon>Bacteria</taxon>
        <taxon>Bacillati</taxon>
        <taxon>Actinomycetota</taxon>
        <taxon>Actinomycetes</taxon>
        <taxon>Micrococcales</taxon>
        <taxon>Cellulomonadaceae</taxon>
        <taxon>Cellulomonas</taxon>
    </lineage>
</organism>
<protein>
    <submittedName>
        <fullName evidence="3">Hydrolase</fullName>
    </submittedName>
</protein>
<gene>
    <name evidence="3" type="ORF">JO380_000428</name>
</gene>
<dbReference type="InterPro" id="IPR003141">
    <property type="entry name" value="Pol/His_phosphatase_N"/>
</dbReference>
<name>A0ABU0GFE1_9CELL</name>
<dbReference type="SMART" id="SM00481">
    <property type="entry name" value="POLIIIAc"/>
    <property type="match status" value="1"/>
</dbReference>
<evidence type="ECO:0000313" key="4">
    <source>
        <dbReference type="Proteomes" id="UP001240250"/>
    </source>
</evidence>
<comment type="caution">
    <text evidence="3">The sequence shown here is derived from an EMBL/GenBank/DDBJ whole genome shotgun (WGS) entry which is preliminary data.</text>
</comment>
<evidence type="ECO:0000259" key="2">
    <source>
        <dbReference type="SMART" id="SM00481"/>
    </source>
</evidence>
<evidence type="ECO:0000313" key="3">
    <source>
        <dbReference type="EMBL" id="MDQ0424047.1"/>
    </source>
</evidence>
<proteinExistence type="predicted"/>
<dbReference type="InterPro" id="IPR050243">
    <property type="entry name" value="PHP_phosphatase"/>
</dbReference>
<dbReference type="EMBL" id="JAUSVM010000001">
    <property type="protein sequence ID" value="MDQ0424047.1"/>
    <property type="molecule type" value="Genomic_DNA"/>
</dbReference>
<sequence length="242" mass="25435">MTQPRLDGDHHVHSTFSDDARSTPAENLAAARRAGLREIRMVDHVRASSTHVPAMLAAVAALPAVEGLRVLTGVEAKILDVAGTIDAPRDVLAALGTPSGADRVLLADHQVPGTDGPWSPSTTLWLLDEGRVTRADVVELVVTGTLRAVERAGRAQLAHPFSILPKVGIAEDDVPDDLLDALAGVLVATGTPVEVNEKWRCPGPRVVARLRAAGVALVASTDAHHADDVGVYRWLRGAQGTA</sequence>
<feature type="domain" description="Polymerase/histidinol phosphatase N-terminal" evidence="2">
    <location>
        <begin position="8"/>
        <end position="80"/>
    </location>
</feature>
<accession>A0ABU0GFE1</accession>
<reference evidence="3 4" key="1">
    <citation type="submission" date="2023-07" db="EMBL/GenBank/DDBJ databases">
        <title>Sequencing the genomes of 1000 actinobacteria strains.</title>
        <authorList>
            <person name="Klenk H.-P."/>
        </authorList>
    </citation>
    <scope>NUCLEOTIDE SEQUENCE [LARGE SCALE GENOMIC DNA]</scope>
    <source>
        <strain evidence="3 4">DSM 14785</strain>
    </source>
</reference>